<protein>
    <recommendedName>
        <fullName evidence="1">Thiamine-monophosphate kinase</fullName>
        <shortName evidence="1">TMP kinase</shortName>
        <shortName evidence="1">Thiamine-phosphate kinase</shortName>
        <ecNumber evidence="1">2.7.4.16</ecNumber>
    </recommendedName>
</protein>
<feature type="binding site" evidence="1">
    <location>
        <position position="66"/>
    </location>
    <ligand>
        <name>Mg(2+)</name>
        <dbReference type="ChEBI" id="CHEBI:18420"/>
        <label>3</label>
    </ligand>
</feature>
<dbReference type="InterPro" id="IPR016188">
    <property type="entry name" value="PurM-like_N"/>
</dbReference>
<dbReference type="GO" id="GO:0009030">
    <property type="term" value="F:thiamine-phosphate kinase activity"/>
    <property type="evidence" value="ECO:0007669"/>
    <property type="project" value="UniProtKB-UniRule"/>
</dbReference>
<feature type="binding site" evidence="1">
    <location>
        <position position="134"/>
    </location>
    <ligand>
        <name>ATP</name>
        <dbReference type="ChEBI" id="CHEBI:30616"/>
    </ligand>
</feature>
<keyword evidence="1" id="KW-0067">ATP-binding</keyword>
<dbReference type="SUPFAM" id="SSF56042">
    <property type="entry name" value="PurM C-terminal domain-like"/>
    <property type="match status" value="1"/>
</dbReference>
<feature type="binding site" evidence="1">
    <location>
        <position position="22"/>
    </location>
    <ligand>
        <name>Mg(2+)</name>
        <dbReference type="ChEBI" id="CHEBI:18420"/>
        <label>4</label>
    </ligand>
</feature>
<comment type="miscellaneous">
    <text evidence="1">Reaction mechanism of ThiL seems to utilize a direct, inline transfer of the gamma-phosphate of ATP to TMP rather than a phosphorylated enzyme intermediate.</text>
</comment>
<comment type="caution">
    <text evidence="3">The sequence shown here is derived from an EMBL/GenBank/DDBJ whole genome shotgun (WGS) entry which is preliminary data.</text>
</comment>
<feature type="binding site" evidence="1">
    <location>
        <position position="192"/>
    </location>
    <ligand>
        <name>Mg(2+)</name>
        <dbReference type="ChEBI" id="CHEBI:18420"/>
        <label>5</label>
    </ligand>
</feature>
<feature type="domain" description="PurM-like N-terminal" evidence="2">
    <location>
        <begin position="21"/>
        <end position="127"/>
    </location>
</feature>
<dbReference type="GO" id="GO:0009228">
    <property type="term" value="P:thiamine biosynthetic process"/>
    <property type="evidence" value="ECO:0007669"/>
    <property type="project" value="UniProtKB-KW"/>
</dbReference>
<comment type="caution">
    <text evidence="1">Lacks conserved residue(s) required for the propagation of feature annotation.</text>
</comment>
<evidence type="ECO:0000259" key="2">
    <source>
        <dbReference type="Pfam" id="PF00586"/>
    </source>
</evidence>
<organism evidence="3 4">
    <name type="scientific">Methanofollis tationis</name>
    <dbReference type="NCBI Taxonomy" id="81417"/>
    <lineage>
        <taxon>Archaea</taxon>
        <taxon>Methanobacteriati</taxon>
        <taxon>Methanobacteriota</taxon>
        <taxon>Stenosarchaea group</taxon>
        <taxon>Methanomicrobia</taxon>
        <taxon>Methanomicrobiales</taxon>
        <taxon>Methanomicrobiaceae</taxon>
        <taxon>Methanofollis</taxon>
    </lineage>
</organism>
<feature type="binding site" evidence="1">
    <location>
        <position position="191"/>
    </location>
    <ligand>
        <name>ATP</name>
        <dbReference type="ChEBI" id="CHEBI:30616"/>
    </ligand>
</feature>
<feature type="binding site" evidence="1">
    <location>
        <position position="66"/>
    </location>
    <ligand>
        <name>Mg(2+)</name>
        <dbReference type="ChEBI" id="CHEBI:18420"/>
        <label>4</label>
    </ligand>
</feature>
<dbReference type="InterPro" id="IPR006283">
    <property type="entry name" value="ThiL-like"/>
</dbReference>
<feature type="binding site" evidence="1">
    <location>
        <position position="66"/>
    </location>
    <ligand>
        <name>Mg(2+)</name>
        <dbReference type="ChEBI" id="CHEBI:18420"/>
        <label>2</label>
    </ligand>
</feature>
<keyword evidence="1" id="KW-0460">Magnesium</keyword>
<feature type="binding site" evidence="1">
    <location>
        <position position="189"/>
    </location>
    <ligand>
        <name>Mg(2+)</name>
        <dbReference type="ChEBI" id="CHEBI:18420"/>
        <label>3</label>
    </ligand>
</feature>
<feature type="binding site" evidence="1">
    <location>
        <position position="22"/>
    </location>
    <ligand>
        <name>Mg(2+)</name>
        <dbReference type="ChEBI" id="CHEBI:18420"/>
        <label>3</label>
    </ligand>
</feature>
<accession>A0A7K4HQW8</accession>
<dbReference type="InterPro" id="IPR036921">
    <property type="entry name" value="PurM-like_N_sf"/>
</dbReference>
<comment type="function">
    <text evidence="1">Catalyzes the ATP-dependent phosphorylation of thiamine-monophosphate (TMP) to form thiamine-pyrophosphate (TPP), the active form of vitamin B1.</text>
</comment>
<dbReference type="GO" id="GO:0000287">
    <property type="term" value="F:magnesium ion binding"/>
    <property type="evidence" value="ECO:0007669"/>
    <property type="project" value="UniProtKB-UniRule"/>
</dbReference>
<feature type="binding site" evidence="1">
    <location>
        <position position="280"/>
    </location>
    <ligand>
        <name>substrate</name>
    </ligand>
</feature>
<feature type="binding site" evidence="1">
    <location>
        <position position="111"/>
    </location>
    <ligand>
        <name>Mg(2+)</name>
        <dbReference type="ChEBI" id="CHEBI:18420"/>
        <label>1</label>
    </ligand>
</feature>
<name>A0A7K4HQW8_9EURY</name>
<dbReference type="InterPro" id="IPR036676">
    <property type="entry name" value="PurM-like_C_sf"/>
</dbReference>
<keyword evidence="1 3" id="KW-0808">Transferase</keyword>
<feature type="binding site" evidence="1">
    <location>
        <position position="37"/>
    </location>
    <ligand>
        <name>Mg(2+)</name>
        <dbReference type="ChEBI" id="CHEBI:18420"/>
        <label>1</label>
    </ligand>
</feature>
<dbReference type="PANTHER" id="PTHR30270:SF3">
    <property type="entry name" value="THIAMINE-MONOPHOSPHATE KINASE"/>
    <property type="match status" value="1"/>
</dbReference>
<dbReference type="RefSeq" id="WP_176789018.1">
    <property type="nucleotide sequence ID" value="NZ_JABXWR010000001.1"/>
</dbReference>
<comment type="pathway">
    <text evidence="1">Cofactor biosynthesis; thiamine diphosphate biosynthesis; thiamine diphosphate from thiamine phosphate: step 1/1.</text>
</comment>
<feature type="binding site" evidence="1">
    <location>
        <position position="38"/>
    </location>
    <ligand>
        <name>Mg(2+)</name>
        <dbReference type="ChEBI" id="CHEBI:18420"/>
        <label>2</label>
    </ligand>
</feature>
<dbReference type="GO" id="GO:0005524">
    <property type="term" value="F:ATP binding"/>
    <property type="evidence" value="ECO:0007669"/>
    <property type="project" value="UniProtKB-UniRule"/>
</dbReference>
<keyword evidence="1" id="KW-0479">Metal-binding</keyword>
<dbReference type="EMBL" id="JABXWR010000001">
    <property type="protein sequence ID" value="NVO67427.1"/>
    <property type="molecule type" value="Genomic_DNA"/>
</dbReference>
<dbReference type="PIRSF" id="PIRSF005303">
    <property type="entry name" value="Thiam_monoph_kin"/>
    <property type="match status" value="1"/>
</dbReference>
<dbReference type="UniPathway" id="UPA00060">
    <property type="reaction ID" value="UER00142"/>
</dbReference>
<sequence>MDERALIRSLVPVLGAAATADDCATIQHGGEWLVLSTDMLHETTDFPAGMTDREIGWMAAAVTISDIAAMGARPVALLLATGLDRPERLAGITAGALECCRFYGCDLAGGDTDAHTELTIVSTGLGTAVRPVRRSGARPGDLICVTGYLGGAQAALSGYDRFWERLIAPRPRVAAGLALNEAGATAMMDISDGLALTLHDMLAVNGCGFAVETARLPLPEGVPEGEGREFALYGGGDFELLFTVPPEHFPVTGVDATAIGLVVDEQDVTADGAPLPARGYMHLWKE</sequence>
<comment type="catalytic activity">
    <reaction evidence="1">
        <text>thiamine phosphate + ATP = thiamine diphosphate + ADP</text>
        <dbReference type="Rhea" id="RHEA:15913"/>
        <dbReference type="ChEBI" id="CHEBI:30616"/>
        <dbReference type="ChEBI" id="CHEBI:37575"/>
        <dbReference type="ChEBI" id="CHEBI:58937"/>
        <dbReference type="ChEBI" id="CHEBI:456216"/>
        <dbReference type="EC" id="2.7.4.16"/>
    </reaction>
</comment>
<dbReference type="AlphaFoldDB" id="A0A7K4HQW8"/>
<dbReference type="Gene3D" id="3.90.650.10">
    <property type="entry name" value="PurM-like C-terminal domain"/>
    <property type="match status" value="1"/>
</dbReference>
<reference evidence="3 4" key="1">
    <citation type="submission" date="2020-06" db="EMBL/GenBank/DDBJ databases">
        <title>Methanofollis fontis sp. nov., a methanogen isolated from marine sediments near a cold seep at Four-Way Closure Ridge offshore southwestern Taiwan.</title>
        <authorList>
            <person name="Chen S.-C."/>
            <person name="Teng N.-H."/>
            <person name="Lin Y.-S."/>
            <person name="Lai M.-C."/>
            <person name="Chen H.-H."/>
            <person name="Wang C.-C."/>
        </authorList>
    </citation>
    <scope>NUCLEOTIDE SEQUENCE [LARGE SCALE GENOMIC DNA]</scope>
    <source>
        <strain evidence="3 4">DSM 2702</strain>
    </source>
</reference>
<dbReference type="PANTHER" id="PTHR30270">
    <property type="entry name" value="THIAMINE-MONOPHOSPHATE KINASE"/>
    <property type="match status" value="1"/>
</dbReference>
<feature type="binding site" evidence="1">
    <location>
        <begin position="110"/>
        <end position="111"/>
    </location>
    <ligand>
        <name>ATP</name>
        <dbReference type="ChEBI" id="CHEBI:30616"/>
    </ligand>
</feature>
<keyword evidence="4" id="KW-1185">Reference proteome</keyword>
<evidence type="ECO:0000313" key="3">
    <source>
        <dbReference type="EMBL" id="NVO67427.1"/>
    </source>
</evidence>
<dbReference type="OrthoDB" id="45909at2157"/>
<dbReference type="Gene3D" id="3.30.1330.10">
    <property type="entry name" value="PurM-like, N-terminal domain"/>
    <property type="match status" value="1"/>
</dbReference>
<dbReference type="EC" id="2.7.4.16" evidence="1"/>
<proteinExistence type="inferred from homology"/>
<feature type="binding site" evidence="1">
    <location>
        <position position="36"/>
    </location>
    <ligand>
        <name>Mg(2+)</name>
        <dbReference type="ChEBI" id="CHEBI:18420"/>
        <label>4</label>
    </ligand>
</feature>
<dbReference type="Pfam" id="PF00586">
    <property type="entry name" value="AIRS"/>
    <property type="match status" value="1"/>
</dbReference>
<dbReference type="NCBIfam" id="TIGR01379">
    <property type="entry name" value="thiL"/>
    <property type="match status" value="1"/>
</dbReference>
<dbReference type="SUPFAM" id="SSF55326">
    <property type="entry name" value="PurM N-terminal domain-like"/>
    <property type="match status" value="1"/>
</dbReference>
<dbReference type="Proteomes" id="UP000570823">
    <property type="component" value="Unassembled WGS sequence"/>
</dbReference>
<gene>
    <name evidence="1 3" type="primary">thiL</name>
    <name evidence="3" type="ORF">HWN36_08950</name>
</gene>
<feature type="binding site" evidence="1">
    <location>
        <position position="38"/>
    </location>
    <ligand>
        <name>Mg(2+)</name>
        <dbReference type="ChEBI" id="CHEBI:18420"/>
        <label>1</label>
    </ligand>
</feature>
<dbReference type="CDD" id="cd02194">
    <property type="entry name" value="ThiL"/>
    <property type="match status" value="1"/>
</dbReference>
<evidence type="ECO:0000313" key="4">
    <source>
        <dbReference type="Proteomes" id="UP000570823"/>
    </source>
</evidence>
<keyword evidence="1" id="KW-0547">Nucleotide-binding</keyword>
<dbReference type="GO" id="GO:0009229">
    <property type="term" value="P:thiamine diphosphate biosynthetic process"/>
    <property type="evidence" value="ECO:0007669"/>
    <property type="project" value="UniProtKB-UniRule"/>
</dbReference>
<keyword evidence="1 3" id="KW-0418">Kinase</keyword>
<comment type="similarity">
    <text evidence="1">Belongs to the thiamine-monophosphate kinase family.</text>
</comment>
<dbReference type="HAMAP" id="MF_02128">
    <property type="entry name" value="TMP_kinase"/>
    <property type="match status" value="1"/>
</dbReference>
<feature type="binding site" evidence="1">
    <location>
        <position position="45"/>
    </location>
    <ligand>
        <name>substrate</name>
    </ligand>
</feature>
<evidence type="ECO:0000256" key="1">
    <source>
        <dbReference type="HAMAP-Rule" id="MF_02128"/>
    </source>
</evidence>
<keyword evidence="1" id="KW-0784">Thiamine biosynthesis</keyword>